<dbReference type="EMBL" id="JAQNDN010000024">
    <property type="protein sequence ID" value="MDC0674474.1"/>
    <property type="molecule type" value="Genomic_DNA"/>
</dbReference>
<feature type="compositionally biased region" description="Low complexity" evidence="1">
    <location>
        <begin position="51"/>
        <end position="73"/>
    </location>
</feature>
<organism evidence="2 3">
    <name type="scientific">Nannocystis radixulma</name>
    <dbReference type="NCBI Taxonomy" id="2995305"/>
    <lineage>
        <taxon>Bacteria</taxon>
        <taxon>Pseudomonadati</taxon>
        <taxon>Myxococcota</taxon>
        <taxon>Polyangia</taxon>
        <taxon>Nannocystales</taxon>
        <taxon>Nannocystaceae</taxon>
        <taxon>Nannocystis</taxon>
    </lineage>
</organism>
<feature type="compositionally biased region" description="Polar residues" evidence="1">
    <location>
        <begin position="105"/>
        <end position="115"/>
    </location>
</feature>
<dbReference type="RefSeq" id="WP_272008747.1">
    <property type="nucleotide sequence ID" value="NZ_JAQNDN010000024.1"/>
</dbReference>
<accession>A0ABT5BLS3</accession>
<evidence type="ECO:0000313" key="2">
    <source>
        <dbReference type="EMBL" id="MDC0674474.1"/>
    </source>
</evidence>
<evidence type="ECO:0000256" key="1">
    <source>
        <dbReference type="SAM" id="MobiDB-lite"/>
    </source>
</evidence>
<feature type="compositionally biased region" description="Low complexity" evidence="1">
    <location>
        <begin position="121"/>
        <end position="130"/>
    </location>
</feature>
<feature type="region of interest" description="Disordered" evidence="1">
    <location>
        <begin position="213"/>
        <end position="233"/>
    </location>
</feature>
<feature type="compositionally biased region" description="Low complexity" evidence="1">
    <location>
        <begin position="89"/>
        <end position="104"/>
    </location>
</feature>
<feature type="region of interest" description="Disordered" evidence="1">
    <location>
        <begin position="36"/>
        <end position="148"/>
    </location>
</feature>
<feature type="compositionally biased region" description="Gly residues" evidence="1">
    <location>
        <begin position="131"/>
        <end position="143"/>
    </location>
</feature>
<keyword evidence="3" id="KW-1185">Reference proteome</keyword>
<proteinExistence type="predicted"/>
<dbReference type="Proteomes" id="UP001217838">
    <property type="component" value="Unassembled WGS sequence"/>
</dbReference>
<name>A0ABT5BLS3_9BACT</name>
<evidence type="ECO:0008006" key="4">
    <source>
        <dbReference type="Google" id="ProtNLM"/>
    </source>
</evidence>
<protein>
    <recommendedName>
        <fullName evidence="4">Cytochrome c domain-containing protein</fullName>
    </recommendedName>
</protein>
<sequence length="249" mass="24325">MSLHSLVLALVLVGCGDADGDAHAGPCATTIATSAPMASSSAGAGGESDDSGGSADSTTEAASTASPGTTSTGDESSGDADDTEGAGESGASESGETGASGETTDASSTGDSWPGTTGAPGETAEASSTGGTEGTGDTTGDGQAGPSFAADVWPLLADNCGCHQDNNGAGKLHLTSKDAYDNLVGVASDQLPSMQLVEPGDASNSYLWHKMDNTHKSVGGEGKKMPPGGLLGQSEREIVQQWIDQGAQP</sequence>
<feature type="compositionally biased region" description="Acidic residues" evidence="1">
    <location>
        <begin position="76"/>
        <end position="85"/>
    </location>
</feature>
<evidence type="ECO:0000313" key="3">
    <source>
        <dbReference type="Proteomes" id="UP001217838"/>
    </source>
</evidence>
<reference evidence="2 3" key="1">
    <citation type="submission" date="2022-11" db="EMBL/GenBank/DDBJ databases">
        <title>Minimal conservation of predation-associated metabolite biosynthetic gene clusters underscores biosynthetic potential of Myxococcota including descriptions for ten novel species: Archangium lansinium sp. nov., Myxococcus landrumus sp. nov., Nannocystis bai.</title>
        <authorList>
            <person name="Ahearne A."/>
            <person name="Stevens C."/>
            <person name="Dowd S."/>
        </authorList>
    </citation>
    <scope>NUCLEOTIDE SEQUENCE [LARGE SCALE GENOMIC DNA]</scope>
    <source>
        <strain evidence="2 3">NCELM</strain>
    </source>
</reference>
<comment type="caution">
    <text evidence="2">The sequence shown here is derived from an EMBL/GenBank/DDBJ whole genome shotgun (WGS) entry which is preliminary data.</text>
</comment>
<gene>
    <name evidence="2" type="ORF">POL58_42385</name>
</gene>